<dbReference type="InterPro" id="IPR050109">
    <property type="entry name" value="HTH-type_TetR-like_transc_reg"/>
</dbReference>
<evidence type="ECO:0000313" key="5">
    <source>
        <dbReference type="EMBL" id="CCJ53683.1"/>
    </source>
</evidence>
<keyword evidence="2" id="KW-0805">Transcription regulation</keyword>
<keyword evidence="3" id="KW-0238">DNA-binding</keyword>
<evidence type="ECO:0000256" key="1">
    <source>
        <dbReference type="ARBA" id="ARBA00022491"/>
    </source>
</evidence>
<sequence>MKATPAQVPMKERIKEVATDMLIAHGSSGFRFQQIAQALDCTRGNIHYHYRHKHELVEDVTIEYCQRTIGHFDQIWLSDSTLSQKIQLSMQFNEMRYLKRNPQGDTSHPWSLIARMRLESALITPAAREALARYSHELQRSVVAGVRRAVEKGELRPDTPVEMVALPIIEMANSADPITRDAGRFDRLRQMYQAVDRLIHDAYGMAGHRPAP</sequence>
<dbReference type="Proteomes" id="UP000007564">
    <property type="component" value="Chromosome"/>
</dbReference>
<dbReference type="OrthoDB" id="5523834at2"/>
<proteinExistence type="predicted"/>
<protein>
    <submittedName>
        <fullName evidence="5">Probable TetR-family transcriptional regulator</fullName>
    </submittedName>
</protein>
<evidence type="ECO:0000256" key="3">
    <source>
        <dbReference type="ARBA" id="ARBA00023125"/>
    </source>
</evidence>
<keyword evidence="1" id="KW-0678">Repressor</keyword>
<dbReference type="InterPro" id="IPR036271">
    <property type="entry name" value="Tet_transcr_reg_TetR-rel_C_sf"/>
</dbReference>
<accession>A0A0C6P2S9</accession>
<dbReference type="Gene3D" id="1.10.357.10">
    <property type="entry name" value="Tetracycline Repressor, domain 2"/>
    <property type="match status" value="1"/>
</dbReference>
<evidence type="ECO:0000256" key="4">
    <source>
        <dbReference type="ARBA" id="ARBA00023163"/>
    </source>
</evidence>
<dbReference type="InterPro" id="IPR009057">
    <property type="entry name" value="Homeodomain-like_sf"/>
</dbReference>
<name>A0A0C6P2S9_BORBO</name>
<dbReference type="PANTHER" id="PTHR30055">
    <property type="entry name" value="HTH-TYPE TRANSCRIPTIONAL REGULATOR RUTR"/>
    <property type="match status" value="1"/>
</dbReference>
<dbReference type="SUPFAM" id="SSF48498">
    <property type="entry name" value="Tetracyclin repressor-like, C-terminal domain"/>
    <property type="match status" value="1"/>
</dbReference>
<dbReference type="EMBL" id="HE965806">
    <property type="protein sequence ID" value="CCJ53683.1"/>
    <property type="molecule type" value="Genomic_DNA"/>
</dbReference>
<dbReference type="HOGENOM" id="CLU_108505_0_0_4"/>
<dbReference type="SMR" id="A0A0C6P2S9"/>
<reference evidence="5 6" key="1">
    <citation type="journal article" date="2012" name="BMC Genomics">
        <title>Comparative genomics of the classical Bordetella subspecies: the evolution and exchange of virulence-associated diversity amongst closely related pathogens.</title>
        <authorList>
            <person name="Park J."/>
            <person name="Zhang Y."/>
            <person name="Buboltz A.M."/>
            <person name="Zhang X."/>
            <person name="Schuster S.C."/>
            <person name="Ahuja U."/>
            <person name="Liu M."/>
            <person name="Miller J.F."/>
            <person name="Sebaihia M."/>
            <person name="Bentley S.D."/>
            <person name="Parkhill J."/>
            <person name="Harvill E.T."/>
        </authorList>
    </citation>
    <scope>NUCLEOTIDE SEQUENCE [LARGE SCALE GENOMIC DNA]</scope>
    <source>
        <strain evidence="5 6">253</strain>
    </source>
</reference>
<organism evidence="5 6">
    <name type="scientific">Bordetella bronchiseptica 253</name>
    <dbReference type="NCBI Taxonomy" id="568707"/>
    <lineage>
        <taxon>Bacteria</taxon>
        <taxon>Pseudomonadati</taxon>
        <taxon>Pseudomonadota</taxon>
        <taxon>Betaproteobacteria</taxon>
        <taxon>Burkholderiales</taxon>
        <taxon>Alcaligenaceae</taxon>
        <taxon>Bordetella</taxon>
    </lineage>
</organism>
<dbReference type="PANTHER" id="PTHR30055:SF175">
    <property type="entry name" value="HTH-TYPE TRANSCRIPTIONAL REPRESSOR KSTR2"/>
    <property type="match status" value="1"/>
</dbReference>
<dbReference type="AlphaFoldDB" id="A0A0C6P2S9"/>
<dbReference type="GeneID" id="69601708"/>
<evidence type="ECO:0000256" key="2">
    <source>
        <dbReference type="ARBA" id="ARBA00023015"/>
    </source>
</evidence>
<dbReference type="GO" id="GO:0000976">
    <property type="term" value="F:transcription cis-regulatory region binding"/>
    <property type="evidence" value="ECO:0007669"/>
    <property type="project" value="TreeGrafter"/>
</dbReference>
<gene>
    <name evidence="5" type="ORF">BN112_1766</name>
</gene>
<keyword evidence="4" id="KW-0804">Transcription</keyword>
<evidence type="ECO:0000313" key="6">
    <source>
        <dbReference type="Proteomes" id="UP000007564"/>
    </source>
</evidence>
<dbReference type="GO" id="GO:0003700">
    <property type="term" value="F:DNA-binding transcription factor activity"/>
    <property type="evidence" value="ECO:0007669"/>
    <property type="project" value="TreeGrafter"/>
</dbReference>
<dbReference type="SUPFAM" id="SSF46689">
    <property type="entry name" value="Homeodomain-like"/>
    <property type="match status" value="1"/>
</dbReference>
<dbReference type="KEGG" id="bbh:BN112_1766"/>
<dbReference type="RefSeq" id="WP_003820136.1">
    <property type="nucleotide sequence ID" value="NC_019382.1"/>
</dbReference>